<organism evidence="4 5">
    <name type="scientific">Candidatus Thalassospirochaeta sargassi</name>
    <dbReference type="NCBI Taxonomy" id="3119039"/>
    <lineage>
        <taxon>Bacteria</taxon>
        <taxon>Pseudomonadati</taxon>
        <taxon>Spirochaetota</taxon>
        <taxon>Spirochaetia</taxon>
        <taxon>Spirochaetales</taxon>
        <taxon>Spirochaetaceae</taxon>
        <taxon>Candidatus Thalassospirochaeta</taxon>
    </lineage>
</organism>
<dbReference type="PANTHER" id="PTHR43713:SF3">
    <property type="entry name" value="GLUTAMATE-1-SEMIALDEHYDE 2,1-AMINOMUTASE 1, CHLOROPLASTIC-RELATED"/>
    <property type="match status" value="1"/>
</dbReference>
<gene>
    <name evidence="4" type="ORF">PQJ61_00275</name>
</gene>
<keyword evidence="4" id="KW-0032">Aminotransferase</keyword>
<dbReference type="Gene3D" id="3.90.1150.10">
    <property type="entry name" value="Aspartate Aminotransferase, domain 1"/>
    <property type="match status" value="1"/>
</dbReference>
<keyword evidence="4" id="KW-0808">Transferase</keyword>
<dbReference type="CDD" id="cd00610">
    <property type="entry name" value="OAT_like"/>
    <property type="match status" value="1"/>
</dbReference>
<dbReference type="AlphaFoldDB" id="A0AAJ1I9I5"/>
<dbReference type="EMBL" id="JAQQAL010000002">
    <property type="protein sequence ID" value="MDC7225178.1"/>
    <property type="molecule type" value="Genomic_DNA"/>
</dbReference>
<sequence>MKSGPKSKAMYDRAAQSIPGGVSSNFRFWGEDATLVVKKGEGAYLYDQDDKRYVDYRLGFGPVVLGHAREEISNHITEAMKMGNCFAMTNEYEIRVAEKIKKMTGVDLVRMSNTGTEATMGAMRIARAFTGRDKILKFDGAYHGFHDYSLWNTYPPTTGVGYKNSPFLIPQGSGIPRSVGDLMYSLPFNNKEVLEKKLKERWQDIACIIIEPLLGNQASIMPQDGFLEFVREQCDKYGIVMIIDEVKTGFRIAPGGAQEYFGVKADIVTYAKCLGNGFPVAAIGGQKHIMGEVGPGKIPHGGTYGSNVVAMAAADKVLDLIAAGELDKVNAHGKKLRAGWKKILDAAGVPYVIQGPDAMPGIVFTEEPVCREYKHWADGDHDTYNAIIHKCIEKGVMPDYDSREPWFISSCHTDEDADFVLGVFEEAVKEVLS</sequence>
<dbReference type="InterPro" id="IPR015424">
    <property type="entry name" value="PyrdxlP-dep_Trfase"/>
</dbReference>
<dbReference type="InterPro" id="IPR005814">
    <property type="entry name" value="Aminotrans_3"/>
</dbReference>
<evidence type="ECO:0000256" key="3">
    <source>
        <dbReference type="RuleBase" id="RU003560"/>
    </source>
</evidence>
<dbReference type="GO" id="GO:0008483">
    <property type="term" value="F:transaminase activity"/>
    <property type="evidence" value="ECO:0007669"/>
    <property type="project" value="UniProtKB-KW"/>
</dbReference>
<keyword evidence="2 3" id="KW-0663">Pyridoxal phosphate</keyword>
<evidence type="ECO:0000256" key="2">
    <source>
        <dbReference type="ARBA" id="ARBA00022898"/>
    </source>
</evidence>
<comment type="cofactor">
    <cofactor evidence="1">
        <name>pyridoxal 5'-phosphate</name>
        <dbReference type="ChEBI" id="CHEBI:597326"/>
    </cofactor>
</comment>
<dbReference type="InterPro" id="IPR015421">
    <property type="entry name" value="PyrdxlP-dep_Trfase_major"/>
</dbReference>
<dbReference type="PROSITE" id="PS00600">
    <property type="entry name" value="AA_TRANSFER_CLASS_3"/>
    <property type="match status" value="1"/>
</dbReference>
<dbReference type="Proteomes" id="UP001221217">
    <property type="component" value="Unassembled WGS sequence"/>
</dbReference>
<evidence type="ECO:0000313" key="5">
    <source>
        <dbReference type="Proteomes" id="UP001221217"/>
    </source>
</evidence>
<dbReference type="Gene3D" id="3.40.640.10">
    <property type="entry name" value="Type I PLP-dependent aspartate aminotransferase-like (Major domain)"/>
    <property type="match status" value="1"/>
</dbReference>
<evidence type="ECO:0000256" key="1">
    <source>
        <dbReference type="ARBA" id="ARBA00001933"/>
    </source>
</evidence>
<dbReference type="GO" id="GO:0030170">
    <property type="term" value="F:pyridoxal phosphate binding"/>
    <property type="evidence" value="ECO:0007669"/>
    <property type="project" value="InterPro"/>
</dbReference>
<dbReference type="InterPro" id="IPR049704">
    <property type="entry name" value="Aminotrans_3_PPA_site"/>
</dbReference>
<dbReference type="InterPro" id="IPR015422">
    <property type="entry name" value="PyrdxlP-dep_Trfase_small"/>
</dbReference>
<reference evidence="4 5" key="1">
    <citation type="submission" date="2022-12" db="EMBL/GenBank/DDBJ databases">
        <title>Metagenome assembled genome from gulf of manar.</title>
        <authorList>
            <person name="Kohli P."/>
            <person name="Pk S."/>
            <person name="Venkata Ramana C."/>
            <person name="Sasikala C."/>
        </authorList>
    </citation>
    <scope>NUCLEOTIDE SEQUENCE [LARGE SCALE GENOMIC DNA]</scope>
    <source>
        <strain evidence="4">JB008</strain>
    </source>
</reference>
<dbReference type="PANTHER" id="PTHR43713">
    <property type="entry name" value="GLUTAMATE-1-SEMIALDEHYDE 2,1-AMINOMUTASE"/>
    <property type="match status" value="1"/>
</dbReference>
<comment type="similarity">
    <text evidence="3">Belongs to the class-III pyridoxal-phosphate-dependent aminotransferase family.</text>
</comment>
<dbReference type="Pfam" id="PF00202">
    <property type="entry name" value="Aminotran_3"/>
    <property type="match status" value="1"/>
</dbReference>
<accession>A0AAJ1I9I5</accession>
<comment type="caution">
    <text evidence="4">The sequence shown here is derived from an EMBL/GenBank/DDBJ whole genome shotgun (WGS) entry which is preliminary data.</text>
</comment>
<proteinExistence type="inferred from homology"/>
<dbReference type="SUPFAM" id="SSF53383">
    <property type="entry name" value="PLP-dependent transferases"/>
    <property type="match status" value="1"/>
</dbReference>
<evidence type="ECO:0000313" key="4">
    <source>
        <dbReference type="EMBL" id="MDC7225178.1"/>
    </source>
</evidence>
<protein>
    <submittedName>
        <fullName evidence="4">Aspartate aminotransferase family protein</fullName>
    </submittedName>
</protein>
<name>A0AAJ1I9I5_9SPIO</name>